<dbReference type="GO" id="GO:0022857">
    <property type="term" value="F:transmembrane transporter activity"/>
    <property type="evidence" value="ECO:0007669"/>
    <property type="project" value="InterPro"/>
</dbReference>
<dbReference type="InterPro" id="IPR036259">
    <property type="entry name" value="MFS_trans_sf"/>
</dbReference>
<evidence type="ECO:0000256" key="7">
    <source>
        <dbReference type="ARBA" id="ARBA00037968"/>
    </source>
</evidence>
<keyword evidence="3" id="KW-1003">Cell membrane</keyword>
<dbReference type="InterPro" id="IPR011701">
    <property type="entry name" value="MFS"/>
</dbReference>
<keyword evidence="6 9" id="KW-0472">Membrane</keyword>
<evidence type="ECO:0000256" key="6">
    <source>
        <dbReference type="ARBA" id="ARBA00023136"/>
    </source>
</evidence>
<feature type="transmembrane region" description="Helical" evidence="9">
    <location>
        <begin position="490"/>
        <end position="511"/>
    </location>
</feature>
<evidence type="ECO:0000256" key="1">
    <source>
        <dbReference type="ARBA" id="ARBA00004651"/>
    </source>
</evidence>
<feature type="transmembrane region" description="Helical" evidence="9">
    <location>
        <begin position="320"/>
        <end position="340"/>
    </location>
</feature>
<feature type="transmembrane region" description="Helical" evidence="9">
    <location>
        <begin position="370"/>
        <end position="389"/>
    </location>
</feature>
<feature type="transmembrane region" description="Helical" evidence="9">
    <location>
        <begin position="221"/>
        <end position="242"/>
    </location>
</feature>
<dbReference type="Proteomes" id="UP000000707">
    <property type="component" value="Unassembled WGS sequence"/>
</dbReference>
<dbReference type="AlphaFoldDB" id="G3B9I7"/>
<dbReference type="SUPFAM" id="SSF103473">
    <property type="entry name" value="MFS general substrate transporter"/>
    <property type="match status" value="1"/>
</dbReference>
<keyword evidence="4 9" id="KW-0812">Transmembrane</keyword>
<feature type="transmembrane region" description="Helical" evidence="9">
    <location>
        <begin position="87"/>
        <end position="105"/>
    </location>
</feature>
<reference evidence="10 11" key="1">
    <citation type="journal article" date="2011" name="Proc. Natl. Acad. Sci. U.S.A.">
        <title>Comparative genomics of xylose-fermenting fungi for enhanced biofuel production.</title>
        <authorList>
            <person name="Wohlbach D.J."/>
            <person name="Kuo A."/>
            <person name="Sato T.K."/>
            <person name="Potts K.M."/>
            <person name="Salamov A.A."/>
            <person name="LaButti K.M."/>
            <person name="Sun H."/>
            <person name="Clum A."/>
            <person name="Pangilinan J.L."/>
            <person name="Lindquist E.A."/>
            <person name="Lucas S."/>
            <person name="Lapidus A."/>
            <person name="Jin M."/>
            <person name="Gunawan C."/>
            <person name="Balan V."/>
            <person name="Dale B.E."/>
            <person name="Jeffries T.W."/>
            <person name="Zinkel R."/>
            <person name="Barry K.W."/>
            <person name="Grigoriev I.V."/>
            <person name="Gasch A.P."/>
        </authorList>
    </citation>
    <scope>NUCLEOTIDE SEQUENCE [LARGE SCALE GENOMIC DNA]</scope>
    <source>
        <strain evidence="11">ATCC 10573 / BCRC 21748 / CBS 615 / JCM 9827 / NBRC 10315 / NRRL Y-1498 / VKM Y-70</strain>
    </source>
</reference>
<evidence type="ECO:0000313" key="11">
    <source>
        <dbReference type="Proteomes" id="UP000000707"/>
    </source>
</evidence>
<feature type="transmembrane region" description="Helical" evidence="9">
    <location>
        <begin position="396"/>
        <end position="418"/>
    </location>
</feature>
<dbReference type="HOGENOM" id="CLU_001265_4_2_1"/>
<feature type="transmembrane region" description="Helical" evidence="9">
    <location>
        <begin position="191"/>
        <end position="209"/>
    </location>
</feature>
<keyword evidence="2" id="KW-0813">Transport</keyword>
<evidence type="ECO:0000256" key="4">
    <source>
        <dbReference type="ARBA" id="ARBA00022692"/>
    </source>
</evidence>
<feature type="transmembrane region" description="Helical" evidence="9">
    <location>
        <begin position="132"/>
        <end position="154"/>
    </location>
</feature>
<keyword evidence="11" id="KW-1185">Reference proteome</keyword>
<gene>
    <name evidence="10" type="ORF">CANTEDRAFT_131366</name>
</gene>
<organism evidence="11">
    <name type="scientific">Candida tenuis (strain ATCC 10573 / BCRC 21748 / CBS 615 / JCM 9827 / NBRC 10315 / NRRL Y-1498 / VKM Y-70)</name>
    <name type="common">Yeast</name>
    <name type="synonym">Yamadazyma tenuis</name>
    <dbReference type="NCBI Taxonomy" id="590646"/>
    <lineage>
        <taxon>Eukaryota</taxon>
        <taxon>Fungi</taxon>
        <taxon>Dikarya</taxon>
        <taxon>Ascomycota</taxon>
        <taxon>Saccharomycotina</taxon>
        <taxon>Pichiomycetes</taxon>
        <taxon>Debaryomycetaceae</taxon>
        <taxon>Yamadazyma</taxon>
    </lineage>
</organism>
<dbReference type="PANTHER" id="PTHR43791">
    <property type="entry name" value="PERMEASE-RELATED"/>
    <property type="match status" value="1"/>
</dbReference>
<dbReference type="GO" id="GO:0005886">
    <property type="term" value="C:plasma membrane"/>
    <property type="evidence" value="ECO:0007669"/>
    <property type="project" value="UniProtKB-SubCell"/>
</dbReference>
<dbReference type="OrthoDB" id="3639251at2759"/>
<evidence type="ECO:0000256" key="3">
    <source>
        <dbReference type="ARBA" id="ARBA00022475"/>
    </source>
</evidence>
<feature type="compositionally biased region" description="Basic and acidic residues" evidence="8">
    <location>
        <begin position="15"/>
        <end position="33"/>
    </location>
</feature>
<keyword evidence="5 9" id="KW-1133">Transmembrane helix</keyword>
<proteinExistence type="inferred from homology"/>
<evidence type="ECO:0000256" key="9">
    <source>
        <dbReference type="SAM" id="Phobius"/>
    </source>
</evidence>
<dbReference type="Gene3D" id="1.20.1250.20">
    <property type="entry name" value="MFS general substrate transporter like domains"/>
    <property type="match status" value="2"/>
</dbReference>
<dbReference type="Pfam" id="PF07690">
    <property type="entry name" value="MFS_1"/>
    <property type="match status" value="1"/>
</dbReference>
<evidence type="ECO:0000256" key="5">
    <source>
        <dbReference type="ARBA" id="ARBA00022989"/>
    </source>
</evidence>
<dbReference type="FunFam" id="1.20.1250.20:FF:000386">
    <property type="entry name" value="MFS general substrate transporter"/>
    <property type="match status" value="1"/>
</dbReference>
<feature type="transmembrane region" description="Helical" evidence="9">
    <location>
        <begin position="456"/>
        <end position="478"/>
    </location>
</feature>
<name>G3B9I7_CANTC</name>
<evidence type="ECO:0000256" key="8">
    <source>
        <dbReference type="SAM" id="MobiDB-lite"/>
    </source>
</evidence>
<protein>
    <submittedName>
        <fullName evidence="10">MFS general substrate transporter</fullName>
    </submittedName>
</protein>
<dbReference type="EMBL" id="GL996527">
    <property type="protein sequence ID" value="EGV61898.1"/>
    <property type="molecule type" value="Genomic_DNA"/>
</dbReference>
<evidence type="ECO:0000313" key="10">
    <source>
        <dbReference type="EMBL" id="EGV61898.1"/>
    </source>
</evidence>
<feature type="region of interest" description="Disordered" evidence="8">
    <location>
        <begin position="1"/>
        <end position="39"/>
    </location>
</feature>
<dbReference type="eggNOG" id="KOG2533">
    <property type="taxonomic scope" value="Eukaryota"/>
</dbReference>
<feature type="transmembrane region" description="Helical" evidence="9">
    <location>
        <begin position="161"/>
        <end position="179"/>
    </location>
</feature>
<dbReference type="FunFam" id="1.20.1250.20:FF:000065">
    <property type="entry name" value="Putative MFS pantothenate transporter"/>
    <property type="match status" value="1"/>
</dbReference>
<dbReference type="PANTHER" id="PTHR43791:SF39">
    <property type="entry name" value="TRANSPORTER LIZ1_SEO1, PUTATIVE (AFU_ORTHOLOGUE AFUA_3G00980)-RELATED"/>
    <property type="match status" value="1"/>
</dbReference>
<feature type="transmembrane region" description="Helical" evidence="9">
    <location>
        <begin position="254"/>
        <end position="274"/>
    </location>
</feature>
<evidence type="ECO:0000256" key="2">
    <source>
        <dbReference type="ARBA" id="ARBA00022448"/>
    </source>
</evidence>
<feature type="transmembrane region" description="Helical" evidence="9">
    <location>
        <begin position="424"/>
        <end position="444"/>
    </location>
</feature>
<comment type="similarity">
    <text evidence="7">Belongs to the major facilitator superfamily. Allantoate permease family.</text>
</comment>
<accession>G3B9I7</accession>
<comment type="subcellular location">
    <subcellularLocation>
        <location evidence="1">Cell membrane</location>
        <topology evidence="1">Multi-pass membrane protein</topology>
    </subcellularLocation>
</comment>
<sequence length="535" mass="61652">MTFWESFKKTLSGPEHVDPRDFSSTHSQSKDNSSDEANSLTKEVNRPYIDLTIEETEESIRRKKTIGYKILKFVWDGTDKHPKERKYLAKLDFFLVSSSMLGYFIKNLNQNNVTTAYVNGMSEYYKMDNNQYNYMVTLWTVGYIIGQIPSNLILHRISARYYLGMLEIMWAVLTLLMITCKSLNSLYAVRFFLGFLESGYFPGLEYLLGSNYSASEMSSRAALFAISSGIASLVSGPIQLGVLKHFKNTSLPAFQWVFVIDAIISFPIGFYTMFADPNTPSTTDVWYFTDQDKLVGLERRRRIGAQLNTRERYSWAKIKGFFNSWHIYVFPLLFLCYNNSCDSTSQPTYQTYLKKWLKLGPEEYNTYPSYRSAAGIVVTVFFALVHNYIGGKKNHLFVGAFFVFVMFGCIVLSIWYVPNGLRHACYYLIGVPTSWGQPFIFTWVNRLLVEDDMKRNFLVVTTNVLAYVTGAWVPIFVWNTNDQPIYHIGFTYTSCLSALGLILTVVAWYLSSRDEKRREERRSDESSDIEQVSTA</sequence>